<keyword evidence="2" id="KW-1185">Reference proteome</keyword>
<sequence>MHPRPRKYFKQIFITNFRPRLRLRGRRMNSFTFVSIDHTVKQDPDLGLALDFDRNHAHSFDLGYGLKLNSTEIAPEQRNLHTLSTESTRTAARLFY</sequence>
<accession>A0A4C1YBJ9</accession>
<dbReference type="AlphaFoldDB" id="A0A4C1YBJ9"/>
<gene>
    <name evidence="1" type="ORF">EVAR_51604_1</name>
</gene>
<comment type="caution">
    <text evidence="1">The sequence shown here is derived from an EMBL/GenBank/DDBJ whole genome shotgun (WGS) entry which is preliminary data.</text>
</comment>
<dbReference type="Proteomes" id="UP000299102">
    <property type="component" value="Unassembled WGS sequence"/>
</dbReference>
<proteinExistence type="predicted"/>
<reference evidence="1 2" key="1">
    <citation type="journal article" date="2019" name="Commun. Biol.">
        <title>The bagworm genome reveals a unique fibroin gene that provides high tensile strength.</title>
        <authorList>
            <person name="Kono N."/>
            <person name="Nakamura H."/>
            <person name="Ohtoshi R."/>
            <person name="Tomita M."/>
            <person name="Numata K."/>
            <person name="Arakawa K."/>
        </authorList>
    </citation>
    <scope>NUCLEOTIDE SEQUENCE [LARGE SCALE GENOMIC DNA]</scope>
</reference>
<dbReference type="EMBL" id="BGZK01001183">
    <property type="protein sequence ID" value="GBP73691.1"/>
    <property type="molecule type" value="Genomic_DNA"/>
</dbReference>
<protein>
    <submittedName>
        <fullName evidence="1">Uncharacterized protein</fullName>
    </submittedName>
</protein>
<name>A0A4C1YBJ9_EUMVA</name>
<evidence type="ECO:0000313" key="1">
    <source>
        <dbReference type="EMBL" id="GBP73691.1"/>
    </source>
</evidence>
<organism evidence="1 2">
    <name type="scientific">Eumeta variegata</name>
    <name type="common">Bagworm moth</name>
    <name type="synonym">Eumeta japonica</name>
    <dbReference type="NCBI Taxonomy" id="151549"/>
    <lineage>
        <taxon>Eukaryota</taxon>
        <taxon>Metazoa</taxon>
        <taxon>Ecdysozoa</taxon>
        <taxon>Arthropoda</taxon>
        <taxon>Hexapoda</taxon>
        <taxon>Insecta</taxon>
        <taxon>Pterygota</taxon>
        <taxon>Neoptera</taxon>
        <taxon>Endopterygota</taxon>
        <taxon>Lepidoptera</taxon>
        <taxon>Glossata</taxon>
        <taxon>Ditrysia</taxon>
        <taxon>Tineoidea</taxon>
        <taxon>Psychidae</taxon>
        <taxon>Oiketicinae</taxon>
        <taxon>Eumeta</taxon>
    </lineage>
</organism>
<evidence type="ECO:0000313" key="2">
    <source>
        <dbReference type="Proteomes" id="UP000299102"/>
    </source>
</evidence>